<dbReference type="PANTHER" id="PTHR42708">
    <property type="entry name" value="ATP/GTP-BINDING PROTEIN-RELATED"/>
    <property type="match status" value="1"/>
</dbReference>
<dbReference type="PANTHER" id="PTHR42708:SF1">
    <property type="entry name" value="GLIDING MOTILITY PROTEIN MGLA"/>
    <property type="match status" value="1"/>
</dbReference>
<keyword evidence="2" id="KW-1185">Reference proteome</keyword>
<name>A0A395JMX4_9GAMM</name>
<dbReference type="EMBL" id="QNRT01000002">
    <property type="protein sequence ID" value="RBP51167.1"/>
    <property type="molecule type" value="Genomic_DNA"/>
</dbReference>
<comment type="caution">
    <text evidence="1">The sequence shown here is derived from an EMBL/GenBank/DDBJ whole genome shotgun (WGS) entry which is preliminary data.</text>
</comment>
<dbReference type="InterPro" id="IPR052705">
    <property type="entry name" value="Gliding_Motility_GTPase"/>
</dbReference>
<dbReference type="Proteomes" id="UP000253083">
    <property type="component" value="Unassembled WGS sequence"/>
</dbReference>
<proteinExistence type="predicted"/>
<gene>
    <name evidence="1" type="ORF">DFR28_102586</name>
</gene>
<organism evidence="1 2">
    <name type="scientific">Arenicella xantha</name>
    <dbReference type="NCBI Taxonomy" id="644221"/>
    <lineage>
        <taxon>Bacteria</taxon>
        <taxon>Pseudomonadati</taxon>
        <taxon>Pseudomonadota</taxon>
        <taxon>Gammaproteobacteria</taxon>
        <taxon>Arenicellales</taxon>
        <taxon>Arenicellaceae</taxon>
        <taxon>Arenicella</taxon>
    </lineage>
</organism>
<sequence length="185" mass="20145">MSYKKLAIIGEVGSGKTQLVQTLSEINPLQTEVESSIDIGKQFTTVGIDYGRISLSDDAALGLYGVPGQERYSFLWDMVNESLWGLVLLVTLDESPDLDQLDRLLTFFDPANRNTSVVAAITHSENANAKELHALGVEMRSALQGHGVNAPVLHIDARDKNSAMMVLVALNAISRYQNTKQLGVS</sequence>
<dbReference type="Gene3D" id="3.40.50.300">
    <property type="entry name" value="P-loop containing nucleotide triphosphate hydrolases"/>
    <property type="match status" value="1"/>
</dbReference>
<dbReference type="OrthoDB" id="4319884at2"/>
<reference evidence="1 2" key="1">
    <citation type="submission" date="2018-06" db="EMBL/GenBank/DDBJ databases">
        <title>Genomic Encyclopedia of Type Strains, Phase IV (KMG-IV): sequencing the most valuable type-strain genomes for metagenomic binning, comparative biology and taxonomic classification.</title>
        <authorList>
            <person name="Goeker M."/>
        </authorList>
    </citation>
    <scope>NUCLEOTIDE SEQUENCE [LARGE SCALE GENOMIC DNA]</scope>
    <source>
        <strain evidence="1 2">DSM 24032</strain>
    </source>
</reference>
<dbReference type="SUPFAM" id="SSF52540">
    <property type="entry name" value="P-loop containing nucleoside triphosphate hydrolases"/>
    <property type="match status" value="1"/>
</dbReference>
<evidence type="ECO:0000313" key="2">
    <source>
        <dbReference type="Proteomes" id="UP000253083"/>
    </source>
</evidence>
<dbReference type="AlphaFoldDB" id="A0A395JMX4"/>
<dbReference type="InParanoid" id="A0A395JMX4"/>
<dbReference type="CDD" id="cd00882">
    <property type="entry name" value="Ras_like_GTPase"/>
    <property type="match status" value="1"/>
</dbReference>
<evidence type="ECO:0000313" key="1">
    <source>
        <dbReference type="EMBL" id="RBP51167.1"/>
    </source>
</evidence>
<dbReference type="RefSeq" id="WP_113953958.1">
    <property type="nucleotide sequence ID" value="NZ_QNRT01000002.1"/>
</dbReference>
<accession>A0A395JMX4</accession>
<dbReference type="InterPro" id="IPR027417">
    <property type="entry name" value="P-loop_NTPase"/>
</dbReference>
<protein>
    <submittedName>
        <fullName evidence="1">Uncharacterized protein</fullName>
    </submittedName>
</protein>